<name>A0A562D7R3_9GAMM</name>
<dbReference type="OrthoDB" id="5988033at2"/>
<dbReference type="EMBL" id="VLJS01000086">
    <property type="protein sequence ID" value="TWH05600.1"/>
    <property type="molecule type" value="Genomic_DNA"/>
</dbReference>
<dbReference type="AlphaFoldDB" id="A0A562D7R3"/>
<keyword evidence="2" id="KW-1185">Reference proteome</keyword>
<proteinExistence type="predicted"/>
<dbReference type="Proteomes" id="UP000321583">
    <property type="component" value="Unassembled WGS sequence"/>
</dbReference>
<evidence type="ECO:0000313" key="1">
    <source>
        <dbReference type="EMBL" id="TWH05600.1"/>
    </source>
</evidence>
<protein>
    <submittedName>
        <fullName evidence="1">Uncharacterized protein</fullName>
    </submittedName>
</protein>
<comment type="caution">
    <text evidence="1">The sequence shown here is derived from an EMBL/GenBank/DDBJ whole genome shotgun (WGS) entry which is preliminary data.</text>
</comment>
<gene>
    <name evidence="1" type="ORF">L613_005500000050</name>
</gene>
<dbReference type="RefSeq" id="WP_019398496.1">
    <property type="nucleotide sequence ID" value="NZ_VLJS01000086.1"/>
</dbReference>
<evidence type="ECO:0000313" key="2">
    <source>
        <dbReference type="Proteomes" id="UP000321583"/>
    </source>
</evidence>
<sequence>MDCRRLTVQKDHRGCVLFDGDHPITSFPSIGKALELARTLAVAHHLRAGPPLVVEVRHYGRHPRRVRLD</sequence>
<accession>A0A562D7R3</accession>
<reference evidence="1 2" key="1">
    <citation type="submission" date="2019-07" db="EMBL/GenBank/DDBJ databases">
        <title>Genome sequencing of lignin-degrading bacterial isolates.</title>
        <authorList>
            <person name="Gladden J."/>
        </authorList>
    </citation>
    <scope>NUCLEOTIDE SEQUENCE [LARGE SCALE GENOMIC DNA]</scope>
    <source>
        <strain evidence="1 2">J19</strain>
    </source>
</reference>
<organism evidence="1 2">
    <name type="scientific">Pseudoxanthomonas taiwanensis J19</name>
    <dbReference type="NCBI Taxonomy" id="935569"/>
    <lineage>
        <taxon>Bacteria</taxon>
        <taxon>Pseudomonadati</taxon>
        <taxon>Pseudomonadota</taxon>
        <taxon>Gammaproteobacteria</taxon>
        <taxon>Lysobacterales</taxon>
        <taxon>Lysobacteraceae</taxon>
        <taxon>Pseudoxanthomonas</taxon>
    </lineage>
</organism>